<dbReference type="OrthoDB" id="10251508at2759"/>
<keyword evidence="6 16" id="KW-0460">Magnesium</keyword>
<evidence type="ECO:0000313" key="18">
    <source>
        <dbReference type="EMBL" id="ODV71236.1"/>
    </source>
</evidence>
<evidence type="ECO:0000256" key="2">
    <source>
        <dbReference type="ARBA" id="ARBA00009765"/>
    </source>
</evidence>
<keyword evidence="11 16" id="KW-0472">Membrane</keyword>
<name>A0A0H5C719_CYBJN</name>
<dbReference type="Proteomes" id="UP000094389">
    <property type="component" value="Unassembled WGS sequence"/>
</dbReference>
<dbReference type="GO" id="GO:0005743">
    <property type="term" value="C:mitochondrial inner membrane"/>
    <property type="evidence" value="ECO:0007669"/>
    <property type="project" value="UniProtKB-SubCell"/>
</dbReference>
<evidence type="ECO:0000256" key="1">
    <source>
        <dbReference type="ARBA" id="ARBA00004448"/>
    </source>
</evidence>
<dbReference type="OMA" id="FKQKGVM"/>
<evidence type="ECO:0000313" key="17">
    <source>
        <dbReference type="EMBL" id="CEP23863.1"/>
    </source>
</evidence>
<comment type="function">
    <text evidence="12">Mitochondrial inner membrane magnesium transporter required for mitochondrial magnesium homeostasis. Modulates the conductance of the MRS2 channel. Involved in the splicing of mRNA group II introns in mitochondria by affecting mitochondrial magnesium concentrations, which are critical for group II intron splicing.</text>
</comment>
<dbReference type="PANTHER" id="PTHR13890">
    <property type="entry name" value="RNA SPLICING PROTEIN MRS2, MITOCHONDRIAL"/>
    <property type="match status" value="1"/>
</dbReference>
<dbReference type="PANTHER" id="PTHR13890:SF27">
    <property type="entry name" value="MAGNESIUM TRANSPORTER MRS2, MITOCHONDRIAL"/>
    <property type="match status" value="1"/>
</dbReference>
<proteinExistence type="inferred from homology"/>
<keyword evidence="5 16" id="KW-0999">Mitochondrion inner membrane</keyword>
<dbReference type="GO" id="GO:0045016">
    <property type="term" value="P:mitochondrial magnesium ion transmembrane transport"/>
    <property type="evidence" value="ECO:0007669"/>
    <property type="project" value="UniProtKB-ARBA"/>
</dbReference>
<evidence type="ECO:0000256" key="6">
    <source>
        <dbReference type="ARBA" id="ARBA00022842"/>
    </source>
</evidence>
<dbReference type="Proteomes" id="UP000038830">
    <property type="component" value="Unassembled WGS sequence"/>
</dbReference>
<feature type="transmembrane region" description="Helical" evidence="16">
    <location>
        <begin position="320"/>
        <end position="338"/>
    </location>
</feature>
<reference evidence="19" key="2">
    <citation type="journal article" date="2015" name="J. Biotechnol.">
        <title>The structure of the Cyberlindnera jadinii genome and its relation to Candida utilis analyzed by the occurrence of single nucleotide polymorphisms.</title>
        <authorList>
            <person name="Rupp O."/>
            <person name="Brinkrolf K."/>
            <person name="Buerth C."/>
            <person name="Kunigo M."/>
            <person name="Schneider J."/>
            <person name="Jaenicke S."/>
            <person name="Goesmann A."/>
            <person name="Puehler A."/>
            <person name="Jaeger K.-E."/>
            <person name="Ernst J.F."/>
        </authorList>
    </citation>
    <scope>NUCLEOTIDE SEQUENCE [LARGE SCALE GENOMIC DNA]</scope>
    <source>
        <strain evidence="19">ATCC 18201 / CBS 1600 / BCRC 20928 / JCM 3617 / NBRC 0987 / NRRL Y-1542</strain>
    </source>
</reference>
<comment type="subunit">
    <text evidence="13">Forms homooligomers. Interacts with MRS2.</text>
</comment>
<feature type="transmembrane region" description="Helical" evidence="16">
    <location>
        <begin position="350"/>
        <end position="371"/>
    </location>
</feature>
<evidence type="ECO:0000313" key="19">
    <source>
        <dbReference type="Proteomes" id="UP000038830"/>
    </source>
</evidence>
<keyword evidence="10" id="KW-0496">Mitochondrion</keyword>
<dbReference type="FunFam" id="2.40.128.330:FF:000002">
    <property type="entry name" value="Inner membrane magnesium transporter mrs2"/>
    <property type="match status" value="1"/>
</dbReference>
<reference evidence="18 20" key="3">
    <citation type="journal article" date="2016" name="Proc. Natl. Acad. Sci. U.S.A.">
        <title>Comparative genomics of biotechnologically important yeasts.</title>
        <authorList>
            <person name="Riley R."/>
            <person name="Haridas S."/>
            <person name="Wolfe K.H."/>
            <person name="Lopes M.R."/>
            <person name="Hittinger C.T."/>
            <person name="Goeker M."/>
            <person name="Salamov A.A."/>
            <person name="Wisecaver J.H."/>
            <person name="Long T.M."/>
            <person name="Calvey C.H."/>
            <person name="Aerts A.L."/>
            <person name="Barry K.W."/>
            <person name="Choi C."/>
            <person name="Clum A."/>
            <person name="Coughlan A.Y."/>
            <person name="Deshpande S."/>
            <person name="Douglass A.P."/>
            <person name="Hanson S.J."/>
            <person name="Klenk H.-P."/>
            <person name="LaButti K.M."/>
            <person name="Lapidus A."/>
            <person name="Lindquist E.A."/>
            <person name="Lipzen A.M."/>
            <person name="Meier-Kolthoff J.P."/>
            <person name="Ohm R.A."/>
            <person name="Otillar R.P."/>
            <person name="Pangilinan J.L."/>
            <person name="Peng Y."/>
            <person name="Rokas A."/>
            <person name="Rosa C.A."/>
            <person name="Scheuner C."/>
            <person name="Sibirny A.A."/>
            <person name="Slot J.C."/>
            <person name="Stielow J.B."/>
            <person name="Sun H."/>
            <person name="Kurtzman C.P."/>
            <person name="Blackwell M."/>
            <person name="Grigoriev I.V."/>
            <person name="Jeffries T.W."/>
        </authorList>
    </citation>
    <scope>NUCLEOTIDE SEQUENCE [LARGE SCALE GENOMIC DNA]</scope>
    <source>
        <strain evidence="20">ATCC 18201 / CBS 1600 / BCRC 20928 / JCM 3617 / NBRC 0987 / NRRL Y-1542</strain>
        <strain evidence="18">NRRL Y-1542</strain>
    </source>
</reference>
<accession>A0A0H5C719</accession>
<dbReference type="InterPro" id="IPR039204">
    <property type="entry name" value="MRS2-like"/>
</dbReference>
<accession>A0A1E4RVG8</accession>
<comment type="function">
    <text evidence="14">High-conductance magnesium-selective channel that mediates the influx of magnesium into the mitochondrial matrix. Essential for the splicing of mRNA group II introns in mitochondria by affecting mitochondrial magnesium concentrations, which are critical for group II intron splicing. It also suppresses a variety of mitochondrial intron mutations and its absence may disturb the assembly of mitochondrial membrane complexes.</text>
</comment>
<protein>
    <recommendedName>
        <fullName evidence="16">Magnesium transporter</fullName>
    </recommendedName>
</protein>
<keyword evidence="9 16" id="KW-0406">Ion transport</keyword>
<comment type="subcellular location">
    <subcellularLocation>
        <location evidence="1 16">Mitochondrion inner membrane</location>
        <topology evidence="1 16">Multi-pass membrane protein</topology>
    </subcellularLocation>
</comment>
<keyword evidence="8 16" id="KW-1133">Transmembrane helix</keyword>
<keyword evidence="7" id="KW-0809">Transit peptide</keyword>
<keyword evidence="3 16" id="KW-0813">Transport</keyword>
<evidence type="ECO:0000256" key="14">
    <source>
        <dbReference type="ARBA" id="ARBA00046105"/>
    </source>
</evidence>
<dbReference type="EMBL" id="CDQK01000005">
    <property type="protein sequence ID" value="CEP23863.1"/>
    <property type="molecule type" value="Genomic_DNA"/>
</dbReference>
<evidence type="ECO:0000256" key="8">
    <source>
        <dbReference type="ARBA" id="ARBA00022989"/>
    </source>
</evidence>
<evidence type="ECO:0000256" key="9">
    <source>
        <dbReference type="ARBA" id="ARBA00023065"/>
    </source>
</evidence>
<reference evidence="17" key="1">
    <citation type="submission" date="2014-12" db="EMBL/GenBank/DDBJ databases">
        <authorList>
            <person name="Jaenicke S."/>
        </authorList>
    </citation>
    <scope>NUCLEOTIDE SEQUENCE [LARGE SCALE GENOMIC DNA]</scope>
    <source>
        <strain evidence="17">CBS1600</strain>
    </source>
</reference>
<evidence type="ECO:0000256" key="12">
    <source>
        <dbReference type="ARBA" id="ARBA00037564"/>
    </source>
</evidence>
<comment type="similarity">
    <text evidence="2 16">Belongs to the CorA metal ion transporter (MIT) (TC 1.A.35) family.</text>
</comment>
<evidence type="ECO:0000256" key="5">
    <source>
        <dbReference type="ARBA" id="ARBA00022792"/>
    </source>
</evidence>
<dbReference type="AlphaFoldDB" id="A0A0H5C719"/>
<evidence type="ECO:0000256" key="16">
    <source>
        <dbReference type="RuleBase" id="RU366042"/>
    </source>
</evidence>
<evidence type="ECO:0000256" key="15">
    <source>
        <dbReference type="ARBA" id="ARBA00046701"/>
    </source>
</evidence>
<evidence type="ECO:0000256" key="3">
    <source>
        <dbReference type="ARBA" id="ARBA00022448"/>
    </source>
</evidence>
<comment type="subunit">
    <text evidence="15">Homopentamer. Forms homooligomers. Interacts with MFM1.</text>
</comment>
<organism evidence="17 19">
    <name type="scientific">Cyberlindnera jadinii (strain ATCC 18201 / CBS 1600 / BCRC 20928 / JCM 3617 / NBRC 0987 / NRRL Y-1542)</name>
    <name type="common">Torula yeast</name>
    <name type="synonym">Candida utilis</name>
    <dbReference type="NCBI Taxonomy" id="983966"/>
    <lineage>
        <taxon>Eukaryota</taxon>
        <taxon>Fungi</taxon>
        <taxon>Dikarya</taxon>
        <taxon>Ascomycota</taxon>
        <taxon>Saccharomycotina</taxon>
        <taxon>Saccharomycetes</taxon>
        <taxon>Phaffomycetales</taxon>
        <taxon>Phaffomycetaceae</taxon>
        <taxon>Cyberlindnera</taxon>
    </lineage>
</organism>
<evidence type="ECO:0000256" key="10">
    <source>
        <dbReference type="ARBA" id="ARBA00023128"/>
    </source>
</evidence>
<dbReference type="GO" id="GO:0015095">
    <property type="term" value="F:magnesium ion transmembrane transporter activity"/>
    <property type="evidence" value="ECO:0007669"/>
    <property type="project" value="TreeGrafter"/>
</dbReference>
<evidence type="ECO:0000313" key="20">
    <source>
        <dbReference type="Proteomes" id="UP000094389"/>
    </source>
</evidence>
<dbReference type="EMBL" id="KV453943">
    <property type="protein sequence ID" value="ODV71236.1"/>
    <property type="molecule type" value="Genomic_DNA"/>
</dbReference>
<dbReference type="Gene3D" id="1.20.58.340">
    <property type="entry name" value="Magnesium transport protein CorA, transmembrane region"/>
    <property type="match status" value="1"/>
</dbReference>
<keyword evidence="4 16" id="KW-0812">Transmembrane</keyword>
<evidence type="ECO:0000256" key="4">
    <source>
        <dbReference type="ARBA" id="ARBA00022692"/>
    </source>
</evidence>
<evidence type="ECO:0000256" key="13">
    <source>
        <dbReference type="ARBA" id="ARBA00038721"/>
    </source>
</evidence>
<dbReference type="Gene3D" id="2.40.128.330">
    <property type="match status" value="1"/>
</dbReference>
<sequence length="436" mass="49381">MAPLLRLKEPGFGAAPYRFTRSISKKTPLIAPPSSVAVDYQISSAMPDLTKIVKPITPNDSYVSCTVFDINGNVTAVSKHFPKMQFLQDHGLYPRDLRKIDTSAIDVIPSIVVRDNCILVNLLHIKALVRADSVMIFDTSDNSAASKLGLFVYDLESKLSSHSHDWIQQYEHKALESILINVMSCLETELQHHLKSCGLILAELEDQLDRDKLRDLLIKSKALQAFYQKSLLIRNVLDELLDNDDDLLGMYLTDKLESTSREESGDFGEVEMLLEAYYKQCDEFVQQSESLLSDIKSTEEIVNIILDANRNSLMLFELKVTIYTLGFTVATLLPAFYGMNLKNFIEESNLGFAAVIGLSTVMALAITSMNFKTLRGVQKLTLMSPGEKLNNKLGKAKVANNSKWFSHSWWWFNKQRKADPAKREVVWKWLIDEKEK</sequence>
<evidence type="ECO:0000256" key="11">
    <source>
        <dbReference type="ARBA" id="ARBA00023136"/>
    </source>
</evidence>
<keyword evidence="20" id="KW-1185">Reference proteome</keyword>
<dbReference type="FunFam" id="1.20.58.340:FF:000005">
    <property type="entry name" value="Inner membrane magnesium transporter MRS2"/>
    <property type="match status" value="1"/>
</dbReference>
<dbReference type="CDD" id="cd12823">
    <property type="entry name" value="Mrs2_Mfm1p-like"/>
    <property type="match status" value="1"/>
</dbReference>
<dbReference type="Pfam" id="PF22099">
    <property type="entry name" value="MRS2-like"/>
    <property type="match status" value="1"/>
</dbReference>
<gene>
    <name evidence="17" type="ORF">BN1211_4540</name>
    <name evidence="18" type="ORF">CYBJADRAFT_169632</name>
</gene>
<evidence type="ECO:0000256" key="7">
    <source>
        <dbReference type="ARBA" id="ARBA00022946"/>
    </source>
</evidence>